<dbReference type="Pfam" id="PF11887">
    <property type="entry name" value="Mce4_CUP1"/>
    <property type="match status" value="1"/>
</dbReference>
<dbReference type="PANTHER" id="PTHR33371:SF18">
    <property type="entry name" value="MCE-FAMILY PROTEIN MCE3C"/>
    <property type="match status" value="1"/>
</dbReference>
<dbReference type="InterPro" id="IPR005693">
    <property type="entry name" value="Mce"/>
</dbReference>
<proteinExistence type="predicted"/>
<protein>
    <submittedName>
        <fullName evidence="1">MCE family protein</fullName>
    </submittedName>
</protein>
<evidence type="ECO:0000313" key="1">
    <source>
        <dbReference type="EMBL" id="QHN40892.1"/>
    </source>
</evidence>
<sequence length="351" mass="37050">MHRYRGSGLVRAGLIGLTLLILTVLAGLNTAKVGAWFTSMTYQADFEEAGGLTAGADVMVSGVRVGTVSEVELHDGLARVHFTVDTDTRLGRDTAVQIRTGSLLGQRLVTVEPKGAGTLLPSDVIPVTRTASPYSLNEAVDDLTTNATDIDTKQLNASLEVLTDTMTAISPDLGPTLDALTDVSRGINSRNDSLRQLLSATSDITGVIGQRAQKVNTLILNANSLLGVLVQRREQISSLLVNVTAVAKQLTGLVADNEKQLAPTLTQLNSVLAMLEKNRDNISKALPLFVKVSTTQGEAVSGGPFYQAYVANLMPGPLFQPFIDRAFGLKPEAKIPGLGGGIPLPGNRGGR</sequence>
<dbReference type="RefSeq" id="WP_005182677.1">
    <property type="nucleotide sequence ID" value="NZ_CP045804.1"/>
</dbReference>
<dbReference type="EMBL" id="CP045810">
    <property type="protein sequence ID" value="QHN40892.1"/>
    <property type="molecule type" value="Genomic_DNA"/>
</dbReference>
<organism evidence="1">
    <name type="scientific">Gordonia amarae</name>
    <dbReference type="NCBI Taxonomy" id="36821"/>
    <lineage>
        <taxon>Bacteria</taxon>
        <taxon>Bacillati</taxon>
        <taxon>Actinomycetota</taxon>
        <taxon>Actinomycetes</taxon>
        <taxon>Mycobacteriales</taxon>
        <taxon>Gordoniaceae</taxon>
        <taxon>Gordonia</taxon>
    </lineage>
</organism>
<dbReference type="NCBIfam" id="TIGR00996">
    <property type="entry name" value="Mtu_fam_mce"/>
    <property type="match status" value="1"/>
</dbReference>
<dbReference type="Gene3D" id="1.20.5.300">
    <property type="match status" value="1"/>
</dbReference>
<dbReference type="GO" id="GO:0005576">
    <property type="term" value="C:extracellular region"/>
    <property type="evidence" value="ECO:0007669"/>
    <property type="project" value="TreeGrafter"/>
</dbReference>
<name>A0A857LQM4_9ACTN</name>
<dbReference type="PRINTS" id="PR01782">
    <property type="entry name" value="MCEVIRFACTOR"/>
</dbReference>
<dbReference type="AlphaFoldDB" id="A0A857LQM4"/>
<dbReference type="InterPro" id="IPR003399">
    <property type="entry name" value="Mce/MlaD"/>
</dbReference>
<accession>A0A857LQM4</accession>
<dbReference type="InterPro" id="IPR024516">
    <property type="entry name" value="Mce_C"/>
</dbReference>
<gene>
    <name evidence="1" type="ORF">GII30_18545</name>
</gene>
<dbReference type="InterPro" id="IPR052336">
    <property type="entry name" value="MlaD_Phospholipid_Transporter"/>
</dbReference>
<dbReference type="Pfam" id="PF02470">
    <property type="entry name" value="MlaD"/>
    <property type="match status" value="1"/>
</dbReference>
<dbReference type="PANTHER" id="PTHR33371">
    <property type="entry name" value="INTERMEMBRANE PHOSPHOLIPID TRANSPORT SYSTEM BINDING PROTEIN MLAD-RELATED"/>
    <property type="match status" value="1"/>
</dbReference>
<reference evidence="1" key="1">
    <citation type="journal article" date="2021" name="Nat. Microbiol.">
        <title>Cocultivation of an ultrasmall environmental parasitic bacterium with lytic ability against bacteria associated with wastewater foams.</title>
        <authorList>
            <person name="Batinovic S."/>
            <person name="Rose J.J.A."/>
            <person name="Ratcliffe J."/>
            <person name="Seviour R.J."/>
            <person name="Petrovski S."/>
        </authorList>
    </citation>
    <scope>NUCLEOTIDE SEQUENCE</scope>
    <source>
        <strain evidence="1">CON44</strain>
    </source>
</reference>